<reference evidence="10 11" key="1">
    <citation type="submission" date="2022-05" db="EMBL/GenBank/DDBJ databases">
        <authorList>
            <consortium name="Genoscope - CEA"/>
            <person name="William W."/>
        </authorList>
    </citation>
    <scope>NUCLEOTIDE SEQUENCE [LARGE SCALE GENOMIC DNA]</scope>
</reference>
<name>A0ABN8QSV4_9CNID</name>
<dbReference type="EMBL" id="CALNXK010000150">
    <property type="protein sequence ID" value="CAH3169514.1"/>
    <property type="molecule type" value="Genomic_DNA"/>
</dbReference>
<dbReference type="PANTHER" id="PTHR12883">
    <property type="entry name" value="ADIPOCYTE-SPECIFIC PROTEIN 4-RELATED"/>
    <property type="match status" value="1"/>
</dbReference>
<evidence type="ECO:0000256" key="9">
    <source>
        <dbReference type="SAM" id="Phobius"/>
    </source>
</evidence>
<feature type="region of interest" description="Disordered" evidence="8">
    <location>
        <begin position="85"/>
        <end position="164"/>
    </location>
</feature>
<evidence type="ECO:0000256" key="2">
    <source>
        <dbReference type="ARBA" id="ARBA00022989"/>
    </source>
</evidence>
<comment type="subcellular location">
    <subcellularLocation>
        <location evidence="4">Rough endoplasmic reticulum membrane</location>
        <topology evidence="4">Single-pass type I membrane protein</topology>
    </subcellularLocation>
</comment>
<evidence type="ECO:0000256" key="4">
    <source>
        <dbReference type="ARBA" id="ARBA00034697"/>
    </source>
</evidence>
<feature type="region of interest" description="Disordered" evidence="8">
    <location>
        <begin position="449"/>
        <end position="507"/>
    </location>
</feature>
<dbReference type="Proteomes" id="UP001159405">
    <property type="component" value="Unassembled WGS sequence"/>
</dbReference>
<dbReference type="InterPro" id="IPR012879">
    <property type="entry name" value="CCDC47"/>
</dbReference>
<organism evidence="10 11">
    <name type="scientific">Porites lobata</name>
    <dbReference type="NCBI Taxonomy" id="104759"/>
    <lineage>
        <taxon>Eukaryota</taxon>
        <taxon>Metazoa</taxon>
        <taxon>Cnidaria</taxon>
        <taxon>Anthozoa</taxon>
        <taxon>Hexacorallia</taxon>
        <taxon>Scleractinia</taxon>
        <taxon>Fungiina</taxon>
        <taxon>Poritidae</taxon>
        <taxon>Porites</taxon>
    </lineage>
</organism>
<evidence type="ECO:0000256" key="6">
    <source>
        <dbReference type="ARBA" id="ARBA00034875"/>
    </source>
</evidence>
<keyword evidence="11" id="KW-1185">Reference proteome</keyword>
<evidence type="ECO:0000256" key="3">
    <source>
        <dbReference type="ARBA" id="ARBA00023136"/>
    </source>
</evidence>
<accession>A0ABN8QSV4</accession>
<comment type="similarity">
    <text evidence="5">Belongs to the CCDC47 family.</text>
</comment>
<feature type="transmembrane region" description="Helical" evidence="9">
    <location>
        <begin position="54"/>
        <end position="71"/>
    </location>
</feature>
<evidence type="ECO:0000256" key="7">
    <source>
        <dbReference type="ARBA" id="ARBA00034902"/>
    </source>
</evidence>
<evidence type="ECO:0000313" key="11">
    <source>
        <dbReference type="Proteomes" id="UP001159405"/>
    </source>
</evidence>
<comment type="caution">
    <text evidence="10">The sequence shown here is derived from an EMBL/GenBank/DDBJ whole genome shotgun (WGS) entry which is preliminary data.</text>
</comment>
<keyword evidence="3 9" id="KW-0472">Membrane</keyword>
<keyword evidence="1 9" id="KW-0812">Transmembrane</keyword>
<dbReference type="PANTHER" id="PTHR12883:SF0">
    <property type="entry name" value="PAT COMPLEX SUBUNIT CCDC47"/>
    <property type="match status" value="1"/>
</dbReference>
<feature type="compositionally biased region" description="Basic and acidic residues" evidence="8">
    <location>
        <begin position="449"/>
        <end position="462"/>
    </location>
</feature>
<proteinExistence type="inferred from homology"/>
<evidence type="ECO:0000256" key="8">
    <source>
        <dbReference type="SAM" id="MobiDB-lite"/>
    </source>
</evidence>
<feature type="compositionally biased region" description="Basic and acidic residues" evidence="8">
    <location>
        <begin position="475"/>
        <end position="507"/>
    </location>
</feature>
<dbReference type="Pfam" id="PF07946">
    <property type="entry name" value="CCDC47"/>
    <property type="match status" value="1"/>
</dbReference>
<evidence type="ECO:0000313" key="10">
    <source>
        <dbReference type="EMBL" id="CAH3169514.1"/>
    </source>
</evidence>
<feature type="compositionally biased region" description="Acidic residues" evidence="8">
    <location>
        <begin position="85"/>
        <end position="98"/>
    </location>
</feature>
<keyword evidence="2 9" id="KW-1133">Transmembrane helix</keyword>
<protein>
    <recommendedName>
        <fullName evidence="6">PAT complex subunit CCDC47</fullName>
    </recommendedName>
    <alternativeName>
        <fullName evidence="7">Coiled-coil domain-containing protein 47</fullName>
    </alternativeName>
</protein>
<gene>
    <name evidence="10" type="ORF">PLOB_00010156</name>
</gene>
<evidence type="ECO:0000256" key="1">
    <source>
        <dbReference type="ARBA" id="ARBA00022692"/>
    </source>
</evidence>
<feature type="compositionally biased region" description="Acidic residues" evidence="8">
    <location>
        <begin position="106"/>
        <end position="146"/>
    </location>
</feature>
<evidence type="ECO:0000256" key="5">
    <source>
        <dbReference type="ARBA" id="ARBA00034746"/>
    </source>
</evidence>
<sequence>MKKITSFFKPNEALHLACGAWGEQKSEWPHGISRDQASANMATIRSYLKPFRPILIMIFLLLVGFLTYITASEEPDDSVNDFAEFETEGDEDEEEETETQQHGTGDQDDDEEGDAQEETDESEATVEEPDDEQEEFDHFTDEEEFEGYSKEKIPKGKSGPQPDLKIEKVPVHLRTSWEGFYAEILALAGLAAYALNFFAGRSKNSRLATAWLKSNKELLESNFSIVGDDGSSDEPQQGVLVKESESLYTLWCTGRAGCDGMLVEIKLQKRQDLVSVMSYLVKPAKDTVTVTVHMTEEEMDNFVFAVLPKKTAAKMQKELQDLTFFCPDKRSGAKYDLPASYVVLSESSDAANAILSQQVTRAISGGEDIFESLIFSDQYVGPKQPEDDEQAANGKPVKPRKVLLFNFNVPSKGRSTKSADMAKLEPMMRLVLHCIDRVRRFRLGKEAKAKAEKNRRELEENLLKQSHSQRQEAAQQRREDKIRAEKERIMQEDDPERQRRLEVCNFN</sequence>